<organism evidence="2 3">
    <name type="scientific">Sphingobium jiangsuense</name>
    <dbReference type="NCBI Taxonomy" id="870476"/>
    <lineage>
        <taxon>Bacteria</taxon>
        <taxon>Pseudomonadati</taxon>
        <taxon>Pseudomonadota</taxon>
        <taxon>Alphaproteobacteria</taxon>
        <taxon>Sphingomonadales</taxon>
        <taxon>Sphingomonadaceae</taxon>
        <taxon>Sphingobium</taxon>
    </lineage>
</organism>
<proteinExistence type="predicted"/>
<keyword evidence="3" id="KW-1185">Reference proteome</keyword>
<dbReference type="Proteomes" id="UP000571950">
    <property type="component" value="Unassembled WGS sequence"/>
</dbReference>
<accession>A0A7W6BPL5</accession>
<evidence type="ECO:0008006" key="4">
    <source>
        <dbReference type="Google" id="ProtNLM"/>
    </source>
</evidence>
<gene>
    <name evidence="2" type="ORF">GGR43_003158</name>
</gene>
<reference evidence="2 3" key="1">
    <citation type="submission" date="2020-08" db="EMBL/GenBank/DDBJ databases">
        <title>Genomic Encyclopedia of Type Strains, Phase IV (KMG-IV): sequencing the most valuable type-strain genomes for metagenomic binning, comparative biology and taxonomic classification.</title>
        <authorList>
            <person name="Goeker M."/>
        </authorList>
    </citation>
    <scope>NUCLEOTIDE SEQUENCE [LARGE SCALE GENOMIC DNA]</scope>
    <source>
        <strain evidence="2 3">DSM 26189</strain>
    </source>
</reference>
<dbReference type="EMBL" id="JACIDT010000012">
    <property type="protein sequence ID" value="MBB3927427.1"/>
    <property type="molecule type" value="Genomic_DNA"/>
</dbReference>
<evidence type="ECO:0000256" key="1">
    <source>
        <dbReference type="SAM" id="MobiDB-lite"/>
    </source>
</evidence>
<feature type="compositionally biased region" description="Basic and acidic residues" evidence="1">
    <location>
        <begin position="109"/>
        <end position="139"/>
    </location>
</feature>
<feature type="non-terminal residue" evidence="2">
    <location>
        <position position="139"/>
    </location>
</feature>
<dbReference type="AlphaFoldDB" id="A0A7W6BPL5"/>
<dbReference type="PROSITE" id="PS51257">
    <property type="entry name" value="PROKAR_LIPOPROTEIN"/>
    <property type="match status" value="1"/>
</dbReference>
<evidence type="ECO:0000313" key="2">
    <source>
        <dbReference type="EMBL" id="MBB3927427.1"/>
    </source>
</evidence>
<feature type="compositionally biased region" description="Low complexity" evidence="1">
    <location>
        <begin position="97"/>
        <end position="108"/>
    </location>
</feature>
<feature type="compositionally biased region" description="Acidic residues" evidence="1">
    <location>
        <begin position="73"/>
        <end position="82"/>
    </location>
</feature>
<evidence type="ECO:0000313" key="3">
    <source>
        <dbReference type="Proteomes" id="UP000571950"/>
    </source>
</evidence>
<name>A0A7W6BPL5_9SPHN</name>
<protein>
    <recommendedName>
        <fullName evidence="4">Lipoprotein</fullName>
    </recommendedName>
</protein>
<comment type="caution">
    <text evidence="2">The sequence shown here is derived from an EMBL/GenBank/DDBJ whole genome shotgun (WGS) entry which is preliminary data.</text>
</comment>
<sequence length="139" mass="14664">MKDMSGRMKKAVFAALALLTLGACLMSPGKFVSTLDIRADRSFTFAYKGEVIVTDMDDMSKGLGESGGKEGGDGEEGGDATDEGQTSAYYRPIALSDGEAPPADAAPAGEDKPESAEKLTKMREIADALSKEEGYRSVR</sequence>
<feature type="region of interest" description="Disordered" evidence="1">
    <location>
        <begin position="58"/>
        <end position="139"/>
    </location>
</feature>